<evidence type="ECO:0000313" key="2">
    <source>
        <dbReference type="EMBL" id="MBD8083155.1"/>
    </source>
</evidence>
<feature type="transmembrane region" description="Helical" evidence="1">
    <location>
        <begin position="5"/>
        <end position="22"/>
    </location>
</feature>
<reference evidence="2 3" key="1">
    <citation type="submission" date="2020-09" db="EMBL/GenBank/DDBJ databases">
        <title>Genome seq and assembly of Chryseobacterium sp.</title>
        <authorList>
            <person name="Chhetri G."/>
        </authorList>
    </citation>
    <scope>NUCLEOTIDE SEQUENCE [LARGE SCALE GENOMIC DNA]</scope>
    <source>
        <strain evidence="2 3">GCR10</strain>
    </source>
</reference>
<feature type="transmembrane region" description="Helical" evidence="1">
    <location>
        <begin position="89"/>
        <end position="106"/>
    </location>
</feature>
<feature type="transmembrane region" description="Helical" evidence="1">
    <location>
        <begin position="34"/>
        <end position="52"/>
    </location>
</feature>
<sequence length="116" mass="13281">MKTTALYSVSVFTAMFWLFISHQTLNPITLKGPIFLQLYLIILTGFCVTVILGKLLKINNPRPILYFLISIFSLGIIKLIRGIYLGKPVGYLTVILMIEITVILFFKSTHFNRKLK</sequence>
<proteinExistence type="predicted"/>
<dbReference type="Proteomes" id="UP000637299">
    <property type="component" value="Unassembled WGS sequence"/>
</dbReference>
<keyword evidence="1" id="KW-0812">Transmembrane</keyword>
<dbReference type="RefSeq" id="WP_191737089.1">
    <property type="nucleotide sequence ID" value="NZ_JACYFS010000003.1"/>
</dbReference>
<evidence type="ECO:0008006" key="4">
    <source>
        <dbReference type="Google" id="ProtNLM"/>
    </source>
</evidence>
<keyword evidence="1" id="KW-0472">Membrane</keyword>
<feature type="transmembrane region" description="Helical" evidence="1">
    <location>
        <begin position="64"/>
        <end position="83"/>
    </location>
</feature>
<gene>
    <name evidence="2" type="ORF">IC610_12090</name>
</gene>
<evidence type="ECO:0000313" key="3">
    <source>
        <dbReference type="Proteomes" id="UP000637299"/>
    </source>
</evidence>
<evidence type="ECO:0000256" key="1">
    <source>
        <dbReference type="SAM" id="Phobius"/>
    </source>
</evidence>
<protein>
    <recommendedName>
        <fullName evidence="4">DUF4345 domain-containing protein</fullName>
    </recommendedName>
</protein>
<name>A0ABR8ZE23_9FLAO</name>
<accession>A0ABR8ZE23</accession>
<dbReference type="EMBL" id="JACYFS010000003">
    <property type="protein sequence ID" value="MBD8083155.1"/>
    <property type="molecule type" value="Genomic_DNA"/>
</dbReference>
<organism evidence="2 3">
    <name type="scientific">Chryseobacterium caseinilyticum</name>
    <dbReference type="NCBI Taxonomy" id="2771428"/>
    <lineage>
        <taxon>Bacteria</taxon>
        <taxon>Pseudomonadati</taxon>
        <taxon>Bacteroidota</taxon>
        <taxon>Flavobacteriia</taxon>
        <taxon>Flavobacteriales</taxon>
        <taxon>Weeksellaceae</taxon>
        <taxon>Chryseobacterium group</taxon>
        <taxon>Chryseobacterium</taxon>
    </lineage>
</organism>
<keyword evidence="1" id="KW-1133">Transmembrane helix</keyword>
<comment type="caution">
    <text evidence="2">The sequence shown here is derived from an EMBL/GenBank/DDBJ whole genome shotgun (WGS) entry which is preliminary data.</text>
</comment>
<keyword evidence="3" id="KW-1185">Reference proteome</keyword>